<dbReference type="RefSeq" id="WP_348396708.1">
    <property type="nucleotide sequence ID" value="NZ_CP136600.1"/>
</dbReference>
<reference evidence="1 2" key="1">
    <citation type="submission" date="2023-09" db="EMBL/GenBank/DDBJ databases">
        <authorList>
            <person name="Qi X."/>
        </authorList>
    </citation>
    <scope>NUCLEOTIDE SEQUENCE [LARGE SCALE GENOMIC DNA]</scope>
    <source>
        <strain evidence="1 2">S1-1</strain>
    </source>
</reference>
<proteinExistence type="predicted"/>
<dbReference type="PANTHER" id="PTHR37943">
    <property type="entry name" value="PROTEIN VES"/>
    <property type="match status" value="1"/>
</dbReference>
<evidence type="ECO:0000313" key="2">
    <source>
        <dbReference type="Proteomes" id="UP001301442"/>
    </source>
</evidence>
<organism evidence="1 2">
    <name type="scientific">Thalassotalea fonticola</name>
    <dbReference type="NCBI Taxonomy" id="3065649"/>
    <lineage>
        <taxon>Bacteria</taxon>
        <taxon>Pseudomonadati</taxon>
        <taxon>Pseudomonadota</taxon>
        <taxon>Gammaproteobacteria</taxon>
        <taxon>Alteromonadales</taxon>
        <taxon>Colwelliaceae</taxon>
        <taxon>Thalassotalea</taxon>
    </lineage>
</organism>
<dbReference type="Pfam" id="PF05962">
    <property type="entry name" value="HutD"/>
    <property type="match status" value="1"/>
</dbReference>
<dbReference type="PANTHER" id="PTHR37943:SF1">
    <property type="entry name" value="PROTEIN VES"/>
    <property type="match status" value="1"/>
</dbReference>
<dbReference type="CDD" id="cd20293">
    <property type="entry name" value="cupin_HutD_N"/>
    <property type="match status" value="1"/>
</dbReference>
<keyword evidence="2" id="KW-1185">Reference proteome</keyword>
<evidence type="ECO:0000313" key="1">
    <source>
        <dbReference type="EMBL" id="WOH37931.1"/>
    </source>
</evidence>
<dbReference type="InterPro" id="IPR011051">
    <property type="entry name" value="RmlC_Cupin_sf"/>
</dbReference>
<dbReference type="InterPro" id="IPR014710">
    <property type="entry name" value="RmlC-like_jellyroll"/>
</dbReference>
<name>A0ABZ0GQ46_9GAMM</name>
<accession>A0ABZ0GQ46</accession>
<dbReference type="EMBL" id="CP136600">
    <property type="protein sequence ID" value="WOH37931.1"/>
    <property type="molecule type" value="Genomic_DNA"/>
</dbReference>
<gene>
    <name evidence="1" type="ORF">RI844_01465</name>
</gene>
<dbReference type="Proteomes" id="UP001301442">
    <property type="component" value="Chromosome"/>
</dbReference>
<protein>
    <submittedName>
        <fullName evidence="1">HutD family protein</fullName>
    </submittedName>
</protein>
<sequence>MLEIISPEQFTTSVWKNGKGKTIELAISENGTIDSFDWRLSIATVSEDGVFSNFCGLARNLILIDGNGIELKHTDSLLNKHSEDRLQQLLSVATFDGGNTTYGKLINGTITDFNLMHNPCKFSANVNTCNVRQTIALQPCDICFIYPLINNAELTTADKEAIVVPAGNLLKISKPQCGSFMVSGEQLIMIHLTEVNAS</sequence>
<dbReference type="Gene3D" id="2.60.120.10">
    <property type="entry name" value="Jelly Rolls"/>
    <property type="match status" value="1"/>
</dbReference>
<dbReference type="InterPro" id="IPR010282">
    <property type="entry name" value="Uncharacterised_HutD/Ves"/>
</dbReference>
<dbReference type="SUPFAM" id="SSF51182">
    <property type="entry name" value="RmlC-like cupins"/>
    <property type="match status" value="1"/>
</dbReference>